<evidence type="ECO:0000313" key="2">
    <source>
        <dbReference type="EMBL" id="KXL52572.1"/>
    </source>
</evidence>
<evidence type="ECO:0000313" key="3">
    <source>
        <dbReference type="Proteomes" id="UP000070539"/>
    </source>
</evidence>
<sequence length="221" mass="24882">MAWWAMLCTVSPIKAMNVFDFIGSAVCHQMAERSFILEGKQLPVCARCTGIYSGIFFSMVFFWIFGRLKGNKPYSKWGMIIGALAFLPICMDGFFSYLGLWESNQFLRVVTGALAGASFVGFLLLGANFNVVGDNKQPIFQSIKEQLFVIGCTLLWGILLWWNLGSYFMASGMIVLGIICFWANLIYLILKNFAGKKMLPFWLLSFCGSFIIIFIIGVLRQ</sequence>
<evidence type="ECO:0000256" key="1">
    <source>
        <dbReference type="SAM" id="Phobius"/>
    </source>
</evidence>
<feature type="transmembrane region" description="Helical" evidence="1">
    <location>
        <begin position="44"/>
        <end position="65"/>
    </location>
</feature>
<reference evidence="2 3" key="1">
    <citation type="submission" date="2016-01" db="EMBL/GenBank/DDBJ databases">
        <title>Genome sequence of Clostridium neopropionicum X4, DSM-3847.</title>
        <authorList>
            <person name="Poehlein A."/>
            <person name="Beck M.H."/>
            <person name="Bengelsdorf F.R."/>
            <person name="Daniel R."/>
            <person name="Duerre P."/>
        </authorList>
    </citation>
    <scope>NUCLEOTIDE SEQUENCE [LARGE SCALE GENOMIC DNA]</scope>
    <source>
        <strain evidence="2 3">DSM-3847</strain>
    </source>
</reference>
<name>A0A136WDH7_9FIRM</name>
<feature type="transmembrane region" description="Helical" evidence="1">
    <location>
        <begin position="77"/>
        <end position="100"/>
    </location>
</feature>
<gene>
    <name evidence="2" type="ORF">CLNEO_19810</name>
</gene>
<protein>
    <recommendedName>
        <fullName evidence="4">DUF2085 domain-containing protein</fullName>
    </recommendedName>
</protein>
<dbReference type="STRING" id="36847.CLNEO_19810"/>
<keyword evidence="1" id="KW-0472">Membrane</keyword>
<feature type="transmembrane region" description="Helical" evidence="1">
    <location>
        <begin position="201"/>
        <end position="219"/>
    </location>
</feature>
<feature type="transmembrane region" description="Helical" evidence="1">
    <location>
        <begin position="170"/>
        <end position="189"/>
    </location>
</feature>
<keyword evidence="3" id="KW-1185">Reference proteome</keyword>
<feature type="transmembrane region" description="Helical" evidence="1">
    <location>
        <begin position="106"/>
        <end position="126"/>
    </location>
</feature>
<dbReference type="Pfam" id="PF09858">
    <property type="entry name" value="DUF2085"/>
    <property type="match status" value="1"/>
</dbReference>
<feature type="transmembrane region" description="Helical" evidence="1">
    <location>
        <begin position="147"/>
        <end position="164"/>
    </location>
</feature>
<dbReference type="AlphaFoldDB" id="A0A136WDH7"/>
<dbReference type="RefSeq" id="WP_162266472.1">
    <property type="nucleotide sequence ID" value="NZ_LRVM01000006.1"/>
</dbReference>
<comment type="caution">
    <text evidence="2">The sequence shown here is derived from an EMBL/GenBank/DDBJ whole genome shotgun (WGS) entry which is preliminary data.</text>
</comment>
<evidence type="ECO:0008006" key="4">
    <source>
        <dbReference type="Google" id="ProtNLM"/>
    </source>
</evidence>
<keyword evidence="1" id="KW-0812">Transmembrane</keyword>
<dbReference type="Proteomes" id="UP000070539">
    <property type="component" value="Unassembled WGS sequence"/>
</dbReference>
<proteinExistence type="predicted"/>
<accession>A0A136WDH7</accession>
<keyword evidence="1" id="KW-1133">Transmembrane helix</keyword>
<dbReference type="InterPro" id="IPR019206">
    <property type="entry name" value="DUF2085_TM"/>
</dbReference>
<organism evidence="2 3">
    <name type="scientific">Anaerotignum neopropionicum</name>
    <dbReference type="NCBI Taxonomy" id="36847"/>
    <lineage>
        <taxon>Bacteria</taxon>
        <taxon>Bacillati</taxon>
        <taxon>Bacillota</taxon>
        <taxon>Clostridia</taxon>
        <taxon>Lachnospirales</taxon>
        <taxon>Anaerotignaceae</taxon>
        <taxon>Anaerotignum</taxon>
    </lineage>
</organism>
<dbReference type="EMBL" id="LRVM01000006">
    <property type="protein sequence ID" value="KXL52572.1"/>
    <property type="molecule type" value="Genomic_DNA"/>
</dbReference>